<proteinExistence type="predicted"/>
<dbReference type="RefSeq" id="WP_245127216.1">
    <property type="nucleotide sequence ID" value="NZ_CP095066.1"/>
</dbReference>
<feature type="transmembrane region" description="Helical" evidence="1">
    <location>
        <begin position="7"/>
        <end position="25"/>
    </location>
</feature>
<dbReference type="EMBL" id="CP095066">
    <property type="protein sequence ID" value="UOQ69449.1"/>
    <property type="molecule type" value="Genomic_DNA"/>
</dbReference>
<keyword evidence="1" id="KW-0472">Membrane</keyword>
<name>A0ABY4GEX3_9BACT</name>
<geneLocation type="plasmid" evidence="2 3">
    <name>unnamed5</name>
</geneLocation>
<evidence type="ECO:0000256" key="1">
    <source>
        <dbReference type="SAM" id="Phobius"/>
    </source>
</evidence>
<sequence length="158" mass="16510">MLKRPAYIFTFARLALGIELLSAVADRLGLWGAPGHPHVAWGDWSHFVAYTAQVNSYLPLALIPALAVLATAAELVLGTCLLLGLSTRLAARGTGLLTLAFALAMTISFGPKAPLDYSVWANVAAGLLLSQAPGYPGAWMPGGPINILNGPTASFSRL</sequence>
<keyword evidence="2" id="KW-0614">Plasmid</keyword>
<reference evidence="2" key="1">
    <citation type="submission" date="2022-04" db="EMBL/GenBank/DDBJ databases">
        <title>Hymenobacter sp. isolated from the air.</title>
        <authorList>
            <person name="Won M."/>
            <person name="Lee C.-M."/>
            <person name="Woen H.-Y."/>
            <person name="Kwon S.-W."/>
        </authorList>
    </citation>
    <scope>NUCLEOTIDE SEQUENCE</scope>
    <source>
        <strain evidence="2">5420S-77</strain>
        <plasmid evidence="2">unnamed5</plasmid>
    </source>
</reference>
<evidence type="ECO:0000313" key="3">
    <source>
        <dbReference type="Proteomes" id="UP000830401"/>
    </source>
</evidence>
<keyword evidence="1" id="KW-0812">Transmembrane</keyword>
<feature type="transmembrane region" description="Helical" evidence="1">
    <location>
        <begin position="57"/>
        <end position="77"/>
    </location>
</feature>
<organism evidence="2 3">
    <name type="scientific">Hymenobacter volaticus</name>
    <dbReference type="NCBI Taxonomy" id="2932254"/>
    <lineage>
        <taxon>Bacteria</taxon>
        <taxon>Pseudomonadati</taxon>
        <taxon>Bacteroidota</taxon>
        <taxon>Cytophagia</taxon>
        <taxon>Cytophagales</taxon>
        <taxon>Hymenobacteraceae</taxon>
        <taxon>Hymenobacter</taxon>
    </lineage>
</organism>
<keyword evidence="3" id="KW-1185">Reference proteome</keyword>
<protein>
    <submittedName>
        <fullName evidence="2">DoxX family membrane protein</fullName>
    </submittedName>
</protein>
<dbReference type="Proteomes" id="UP000830401">
    <property type="component" value="Plasmid unnamed5"/>
</dbReference>
<gene>
    <name evidence="2" type="ORF">MUN86_28625</name>
</gene>
<feature type="transmembrane region" description="Helical" evidence="1">
    <location>
        <begin position="89"/>
        <end position="110"/>
    </location>
</feature>
<accession>A0ABY4GEX3</accession>
<evidence type="ECO:0000313" key="2">
    <source>
        <dbReference type="EMBL" id="UOQ69449.1"/>
    </source>
</evidence>
<keyword evidence="1" id="KW-1133">Transmembrane helix</keyword>